<keyword evidence="2" id="KW-1185">Reference proteome</keyword>
<comment type="caution">
    <text evidence="1">The sequence shown here is derived from an EMBL/GenBank/DDBJ whole genome shotgun (WGS) entry which is preliminary data.</text>
</comment>
<dbReference type="EMBL" id="CM051394">
    <property type="protein sequence ID" value="KAJ4729208.1"/>
    <property type="molecule type" value="Genomic_DNA"/>
</dbReference>
<protein>
    <submittedName>
        <fullName evidence="1">Metal-nicotianamine transporter like</fullName>
    </submittedName>
</protein>
<evidence type="ECO:0000313" key="2">
    <source>
        <dbReference type="Proteomes" id="UP001164539"/>
    </source>
</evidence>
<reference evidence="1 2" key="1">
    <citation type="journal article" date="2023" name="Science">
        <title>Complex scaffold remodeling in plant triterpene biosynthesis.</title>
        <authorList>
            <person name="De La Pena R."/>
            <person name="Hodgson H."/>
            <person name="Liu J.C."/>
            <person name="Stephenson M.J."/>
            <person name="Martin A.C."/>
            <person name="Owen C."/>
            <person name="Harkess A."/>
            <person name="Leebens-Mack J."/>
            <person name="Jimenez L.E."/>
            <person name="Osbourn A."/>
            <person name="Sattely E.S."/>
        </authorList>
    </citation>
    <scope>NUCLEOTIDE SEQUENCE [LARGE SCALE GENOMIC DNA]</scope>
    <source>
        <strain evidence="2">cv. JPN11</strain>
        <tissue evidence="1">Leaf</tissue>
    </source>
</reference>
<dbReference type="Proteomes" id="UP001164539">
    <property type="component" value="Chromosome 1"/>
</dbReference>
<accession>A0ACC1Z170</accession>
<sequence>MENRNMEELRDIARVNPVREELELEEIQDHKQPQADTKRIPPWTKHITMRGLIASLAIGIIYSIIAMKLNLTTGLVPNLNVSTALLAFVLVKTWTKLLHKAGIVSTPFTRQENTVIQTCADACYSIAVGGGFGSYLLGLNKKTYLQAGVDVPGNKPESTKEPEIGWMTGFLFASGFVGLLALVPLRKIMVIDYKLTYPTGTATAVLINGFHTSKGDQMAKKQVQGFMKFFSLSFVWAFFQWFFSGGDQCGFAQFPTFGLKAWKNSFYFDFSMTYIGAGMICSHLVNLSLLLGAVLSWGIMWPLIGGLKGEWFPKTIPESSMKSLNGYKVFVSIALILGDESVSATMKNKDLKTSPENENQSLDLQQNELFIRESIPLWVACAGYIIFSVISIIVIPLMFPQLKWYYVVVAYIIAPVLSFCNAYGAGLTDMNMAYNYGKVALFVLAALAGKENGVVAGLVGCGLIKSIVSISSDLMHDFKTGHLTLTSPRSMLLSQAIGTALGCVVAPLSFFLFYKAFDVGNPDGGYKAPYAIVYRNMAILGVEGFSALPQHCLQLCYGFFAFAVAANLLRDLSPKNIGKWIPLPMAMAVPFLVGAYFAIDMCVGSLIVFAWHKLNSEKADLMIPAVASGLICGDGLWILPSSILALAKVRPPICMKFLAS</sequence>
<name>A0ACC1Z170_MELAZ</name>
<proteinExistence type="predicted"/>
<evidence type="ECO:0000313" key="1">
    <source>
        <dbReference type="EMBL" id="KAJ4729208.1"/>
    </source>
</evidence>
<gene>
    <name evidence="1" type="ORF">OWV82_002027</name>
</gene>
<organism evidence="1 2">
    <name type="scientific">Melia azedarach</name>
    <name type="common">Chinaberry tree</name>
    <dbReference type="NCBI Taxonomy" id="155640"/>
    <lineage>
        <taxon>Eukaryota</taxon>
        <taxon>Viridiplantae</taxon>
        <taxon>Streptophyta</taxon>
        <taxon>Embryophyta</taxon>
        <taxon>Tracheophyta</taxon>
        <taxon>Spermatophyta</taxon>
        <taxon>Magnoliopsida</taxon>
        <taxon>eudicotyledons</taxon>
        <taxon>Gunneridae</taxon>
        <taxon>Pentapetalae</taxon>
        <taxon>rosids</taxon>
        <taxon>malvids</taxon>
        <taxon>Sapindales</taxon>
        <taxon>Meliaceae</taxon>
        <taxon>Melia</taxon>
    </lineage>
</organism>